<dbReference type="SMART" id="SM00567">
    <property type="entry name" value="EZ_HEAT"/>
    <property type="match status" value="4"/>
</dbReference>
<keyword evidence="2" id="KW-1185">Reference proteome</keyword>
<dbReference type="Pfam" id="PF13646">
    <property type="entry name" value="HEAT_2"/>
    <property type="match status" value="2"/>
</dbReference>
<accession>A0A5M6IPD0</accession>
<organism evidence="1 2">
    <name type="scientific">Rhodovastum atsumiense</name>
    <dbReference type="NCBI Taxonomy" id="504468"/>
    <lineage>
        <taxon>Bacteria</taxon>
        <taxon>Pseudomonadati</taxon>
        <taxon>Pseudomonadota</taxon>
        <taxon>Alphaproteobacteria</taxon>
        <taxon>Acetobacterales</taxon>
        <taxon>Acetobacteraceae</taxon>
        <taxon>Rhodovastum</taxon>
    </lineage>
</organism>
<dbReference type="Gene3D" id="1.25.10.10">
    <property type="entry name" value="Leucine-rich Repeat Variant"/>
    <property type="match status" value="1"/>
</dbReference>
<comment type="caution">
    <text evidence="1">The sequence shown here is derived from an EMBL/GenBank/DDBJ whole genome shotgun (WGS) entry which is preliminary data.</text>
</comment>
<dbReference type="OrthoDB" id="7359267at2"/>
<dbReference type="RefSeq" id="WP_150042843.1">
    <property type="nucleotide sequence ID" value="NZ_OW485601.1"/>
</dbReference>
<dbReference type="InterPro" id="IPR011989">
    <property type="entry name" value="ARM-like"/>
</dbReference>
<reference evidence="1 2" key="1">
    <citation type="submission" date="2019-09" db="EMBL/GenBank/DDBJ databases">
        <title>Genome sequence of Rhodovastum atsumiense, a diverse member of the Acetobacteraceae family of non-sulfur purple photosynthetic bacteria.</title>
        <authorList>
            <person name="Meyer T."/>
            <person name="Kyndt J."/>
        </authorList>
    </citation>
    <scope>NUCLEOTIDE SEQUENCE [LARGE SCALE GENOMIC DNA]</scope>
    <source>
        <strain evidence="1 2">DSM 21279</strain>
    </source>
</reference>
<evidence type="ECO:0000313" key="2">
    <source>
        <dbReference type="Proteomes" id="UP000325255"/>
    </source>
</evidence>
<dbReference type="Proteomes" id="UP000325255">
    <property type="component" value="Unassembled WGS sequence"/>
</dbReference>
<dbReference type="SUPFAM" id="SSF48371">
    <property type="entry name" value="ARM repeat"/>
    <property type="match status" value="1"/>
</dbReference>
<sequence length="209" mass="21832">MAFLKARAGNGTSPRARQRSMADLVVELTAADNDVRRAAAREIAEHPGAGEATDALVAALAAETVRPVQEALLGALTAVATPAAIDALVKELAREDAWLRNAVIVALQEIGPPAAASVRALLDHADPDLRIAALVTFAGMRDPAAVPWVIAAMQRDTEVNVCATAVETLEQIGSAEAIPALQELARRFNNEPFLVFAAEAVCQRLAGGS</sequence>
<evidence type="ECO:0000313" key="1">
    <source>
        <dbReference type="EMBL" id="KAA5610101.1"/>
    </source>
</evidence>
<dbReference type="InterPro" id="IPR004155">
    <property type="entry name" value="PBS_lyase_HEAT"/>
</dbReference>
<name>A0A5M6IPD0_9PROT</name>
<gene>
    <name evidence="1" type="ORF">F1189_21030</name>
</gene>
<protein>
    <submittedName>
        <fullName evidence="1">HEAT repeat domain-containing protein</fullName>
    </submittedName>
</protein>
<dbReference type="InterPro" id="IPR016024">
    <property type="entry name" value="ARM-type_fold"/>
</dbReference>
<dbReference type="EMBL" id="VWPK01000038">
    <property type="protein sequence ID" value="KAA5610101.1"/>
    <property type="molecule type" value="Genomic_DNA"/>
</dbReference>
<proteinExistence type="predicted"/>
<dbReference type="AlphaFoldDB" id="A0A5M6IPD0"/>